<accession>Q60081</accession>
<evidence type="ECO:0000313" key="11">
    <source>
        <dbReference type="EMBL" id="AAA65915.1"/>
    </source>
</evidence>
<dbReference type="InterPro" id="IPR015883">
    <property type="entry name" value="Glyco_hydro_20_cat"/>
</dbReference>
<protein>
    <recommendedName>
        <fullName evidence="3">beta-N-acetylhexosaminidase</fullName>
        <ecNumber evidence="3">3.2.1.52</ecNumber>
    </recommendedName>
    <alternativeName>
        <fullName evidence="6">Beta-N-acetylhexosaminidase</fullName>
    </alternativeName>
    <alternativeName>
        <fullName evidence="7">N-acetyl-beta-glucosaminidase</fullName>
    </alternativeName>
</protein>
<dbReference type="GO" id="GO:0005975">
    <property type="term" value="P:carbohydrate metabolic process"/>
    <property type="evidence" value="ECO:0007669"/>
    <property type="project" value="InterPro"/>
</dbReference>
<evidence type="ECO:0000256" key="7">
    <source>
        <dbReference type="ARBA" id="ARBA00033000"/>
    </source>
</evidence>
<reference evidence="11" key="1">
    <citation type="journal article" date="1999" name="J. Biochem.">
        <title>Sequence of the V. parahaemolyticus gene for cytoplasmic N, N'-diacetylchitobiase and homology with related enzymes.</title>
        <authorList>
            <person name="Wu M.H."/>
            <person name="Laine R.A."/>
        </authorList>
    </citation>
    <scope>NUCLEOTIDE SEQUENCE</scope>
</reference>
<dbReference type="Pfam" id="PF00728">
    <property type="entry name" value="Glyco_hydro_20"/>
    <property type="match status" value="1"/>
</dbReference>
<dbReference type="CAZy" id="GH20">
    <property type="family name" value="Glycoside Hydrolase Family 20"/>
</dbReference>
<evidence type="ECO:0000256" key="6">
    <source>
        <dbReference type="ARBA" id="ARBA00030512"/>
    </source>
</evidence>
<gene>
    <name evidence="11" type="primary">chb</name>
</gene>
<evidence type="ECO:0000259" key="8">
    <source>
        <dbReference type="Pfam" id="PF00728"/>
    </source>
</evidence>
<dbReference type="PRINTS" id="PR00738">
    <property type="entry name" value="GLHYDRLASE20"/>
</dbReference>
<dbReference type="InterPro" id="IPR037018">
    <property type="entry name" value="GH65_N"/>
</dbReference>
<dbReference type="PANTHER" id="PTHR22600">
    <property type="entry name" value="BETA-HEXOSAMINIDASE"/>
    <property type="match status" value="1"/>
</dbReference>
<dbReference type="SUPFAM" id="SSF51445">
    <property type="entry name" value="(Trans)glycosidases"/>
    <property type="match status" value="1"/>
</dbReference>
<dbReference type="InterPro" id="IPR011013">
    <property type="entry name" value="Gal_mutarotase_sf_dom"/>
</dbReference>
<keyword evidence="5 11" id="KW-0326">Glycosidase</keyword>
<dbReference type="InterPro" id="IPR025705">
    <property type="entry name" value="Beta_hexosaminidase_sua/sub"/>
</dbReference>
<dbReference type="PANTHER" id="PTHR22600:SF57">
    <property type="entry name" value="BETA-N-ACETYLHEXOSAMINIDASE"/>
    <property type="match status" value="1"/>
</dbReference>
<dbReference type="Gene3D" id="2.70.98.40">
    <property type="entry name" value="Glycoside hydrolase, family 65, N-terminal domain"/>
    <property type="match status" value="1"/>
</dbReference>
<dbReference type="AlphaFoldDB" id="Q60081"/>
<dbReference type="Gene3D" id="3.20.20.80">
    <property type="entry name" value="Glycosidases"/>
    <property type="match status" value="1"/>
</dbReference>
<dbReference type="GO" id="GO:0030246">
    <property type="term" value="F:carbohydrate binding"/>
    <property type="evidence" value="ECO:0007669"/>
    <property type="project" value="InterPro"/>
</dbReference>
<name>Q60081_VIBPH</name>
<dbReference type="EC" id="3.2.1.52" evidence="3"/>
<dbReference type="SUPFAM" id="SSF74650">
    <property type="entry name" value="Galactose mutarotase-like"/>
    <property type="match status" value="1"/>
</dbReference>
<dbReference type="SUPFAM" id="SSF55545">
    <property type="entry name" value="beta-N-acetylhexosaminidase-like domain"/>
    <property type="match status" value="1"/>
</dbReference>
<evidence type="ECO:0000256" key="4">
    <source>
        <dbReference type="ARBA" id="ARBA00022801"/>
    </source>
</evidence>
<feature type="domain" description="Glycosyl hydrolase 94 supersandwich" evidence="10">
    <location>
        <begin position="678"/>
        <end position="730"/>
    </location>
</feature>
<dbReference type="InterPro" id="IPR015882">
    <property type="entry name" value="HEX_bac_N"/>
</dbReference>
<feature type="domain" description="Glycoside hydrolase family 20 catalytic" evidence="8">
    <location>
        <begin position="260"/>
        <end position="606"/>
    </location>
</feature>
<comment type="similarity">
    <text evidence="2">Belongs to the glycosyl hydrolase 20 family.</text>
</comment>
<dbReference type="GO" id="GO:0030203">
    <property type="term" value="P:glycosaminoglycan metabolic process"/>
    <property type="evidence" value="ECO:0007669"/>
    <property type="project" value="TreeGrafter"/>
</dbReference>
<dbReference type="GO" id="GO:0004563">
    <property type="term" value="F:beta-N-acetylhexosaminidase activity"/>
    <property type="evidence" value="ECO:0007669"/>
    <property type="project" value="UniProtKB-EC"/>
</dbReference>
<dbReference type="GO" id="GO:0016020">
    <property type="term" value="C:membrane"/>
    <property type="evidence" value="ECO:0007669"/>
    <property type="project" value="TreeGrafter"/>
</dbReference>
<dbReference type="SMART" id="SM01068">
    <property type="entry name" value="CBM_X"/>
    <property type="match status" value="1"/>
</dbReference>
<evidence type="ECO:0000259" key="10">
    <source>
        <dbReference type="Pfam" id="PF06165"/>
    </source>
</evidence>
<dbReference type="InterPro" id="IPR017853">
    <property type="entry name" value="GH"/>
</dbReference>
<evidence type="ECO:0000256" key="1">
    <source>
        <dbReference type="ARBA" id="ARBA00001231"/>
    </source>
</evidence>
<dbReference type="InterPro" id="IPR010383">
    <property type="entry name" value="Glyco_hydrolase_94_b-supersand"/>
</dbReference>
<organism evidence="11">
    <name type="scientific">Vibrio parahaemolyticus</name>
    <dbReference type="NCBI Taxonomy" id="670"/>
    <lineage>
        <taxon>Bacteria</taxon>
        <taxon>Pseudomonadati</taxon>
        <taxon>Pseudomonadota</taxon>
        <taxon>Gammaproteobacteria</taxon>
        <taxon>Vibrionales</taxon>
        <taxon>Vibrionaceae</taxon>
        <taxon>Vibrio</taxon>
    </lineage>
</organism>
<dbReference type="Pfam" id="PF06165">
    <property type="entry name" value="GH94_b-supersand"/>
    <property type="match status" value="1"/>
</dbReference>
<evidence type="ECO:0000256" key="3">
    <source>
        <dbReference type="ARBA" id="ARBA00012663"/>
    </source>
</evidence>
<feature type="domain" description="Beta-hexosaminidase bacterial type N-terminal" evidence="9">
    <location>
        <begin position="137"/>
        <end position="256"/>
    </location>
</feature>
<evidence type="ECO:0000256" key="2">
    <source>
        <dbReference type="ARBA" id="ARBA00006285"/>
    </source>
</evidence>
<proteinExistence type="inferred from homology"/>
<dbReference type="Gene3D" id="3.30.379.10">
    <property type="entry name" value="Chitobiase/beta-hexosaminidase domain 2-like"/>
    <property type="match status" value="1"/>
</dbReference>
<dbReference type="Pfam" id="PF02838">
    <property type="entry name" value="Glyco_hydro_20b"/>
    <property type="match status" value="1"/>
</dbReference>
<evidence type="ECO:0000259" key="9">
    <source>
        <dbReference type="Pfam" id="PF02838"/>
    </source>
</evidence>
<dbReference type="CDD" id="cd06563">
    <property type="entry name" value="GH20_chitobiase-like"/>
    <property type="match status" value="1"/>
</dbReference>
<keyword evidence="4 11" id="KW-0378">Hydrolase</keyword>
<evidence type="ECO:0000256" key="5">
    <source>
        <dbReference type="ARBA" id="ARBA00023295"/>
    </source>
</evidence>
<sequence>MEYRVDLVVLSEQKQNCRFGLTFHNLSDQDLHNWSLIFAFDRYILPDSISNGQLKQIGSYCTLKPEGLVLAANHHFYCEFSIGSNPFRYYSDGFNEALVNFEVNGNLQRAQVDVTPIVLASPYRERSEIPSSLTHAHALLPKPNHIEVSDHCFSFNHHAGVAVYSNLANSAKEWLLEELKRIHQFEFASDNGSQIIFKGNPTLDEGAYKLKVAEESIKIEAGSSSGFTHACATLLQLIKVGDQPASMEVVCCSIKDRPRFRYRGMMLDCARHFHSVEQVKRLINQLAHYKFNTFHWHLTDDEGWRIEIKSLPQLTDIGAWRGLDETNEPQYSHLAERLRRFLHSRRHQRRGCLCFETRHHCYPEIDVPGHCRAAIKSLPHLLVEAEDTTEYRSIQHYNDNVINPALPGSYEFIDKVLEEVSRCSLPLMFISVRISTNGVWSKSPACQALMEQLGYSDYKELQGHFLRHAEDKLRKLGKRMLGWEEAQHGDKVSKDTVIYSWLSEEAALNCARQGFDVVLQPAQTTYLDMTQDYAPEEPGVDWANPLPLEKAYNYEPLAEVPADDPIRKRIWGIQTALWCEIINNQSRMDYMVFPRLTAMAEACWTDKQHRDWTDYLSRLKGHLPLLDLQGVNYRNRGSNTEHCSRSITLEEFLNFGCRRSFVKRNTQMKYGYFDNENREYVITRPDVPAPWTNYLGTEKFCTVISHNAGGYSFYNSPEYNRVTKFRPNATFRSPRTLRLPT</sequence>
<comment type="catalytic activity">
    <reaction evidence="1">
        <text>Hydrolysis of terminal non-reducing N-acetyl-D-hexosamine residues in N-acetyl-beta-D-hexosaminides.</text>
        <dbReference type="EC" id="3.2.1.52"/>
    </reaction>
</comment>
<dbReference type="InterPro" id="IPR029018">
    <property type="entry name" value="Hex-like_dom2"/>
</dbReference>
<dbReference type="EMBL" id="U24658">
    <property type="protein sequence ID" value="AAA65915.1"/>
    <property type="molecule type" value="Genomic_DNA"/>
</dbReference>